<evidence type="ECO:0000259" key="5">
    <source>
        <dbReference type="Pfam" id="PF02797"/>
    </source>
</evidence>
<dbReference type="SUPFAM" id="SSF53901">
    <property type="entry name" value="Thiolase-like"/>
    <property type="match status" value="1"/>
</dbReference>
<dbReference type="PANTHER" id="PTHR11877">
    <property type="entry name" value="HYDROXYMETHYLGLUTARYL-COA SYNTHASE"/>
    <property type="match status" value="1"/>
</dbReference>
<dbReference type="Proteomes" id="UP000520814">
    <property type="component" value="Unassembled WGS sequence"/>
</dbReference>
<keyword evidence="7" id="KW-1185">Reference proteome</keyword>
<feature type="domain" description="Chalcone/stilbene synthase C-terminal" evidence="5">
    <location>
        <begin position="230"/>
        <end position="363"/>
    </location>
</feature>
<dbReference type="Pfam" id="PF00195">
    <property type="entry name" value="Chal_sti_synt_N"/>
    <property type="match status" value="1"/>
</dbReference>
<feature type="active site" description="Acyl-thioester intermediate" evidence="3">
    <location>
        <position position="156"/>
    </location>
</feature>
<sequence length="365" mass="39514">MPVYLHHIETAVPETAYPQTVAAEILKQAIATDDRKTERLIQRLYSHSGIETRHSVLGGFEHDGPGSQFHNLAEGTFRSPSTEERNLIYTEAARRMAPELAARVIDGCPGVSRGEITHLITVSCTGFFQPGPDFAIVQALGLSDSVERYHLGFMGCYAAFPALRMAQAFCLAQPDAVVLVVCLEFCSLHLQWSRETDDLLAGSVFADGISGAIVRAQPPAHGGLQLDAFVSALAPAGEQDMAWTIGNEGFRMRLSSYVPELIQNGITEALAPVLARTMLQKDEIDHWAVHPGGRAILDRVERGLGLPAESLTASREVLRNFGNMSSATILFVLKAVQEQARAGERIVALAFGPGLTIESAVLTRV</sequence>
<keyword evidence="2" id="KW-0808">Transferase</keyword>
<dbReference type="RefSeq" id="WP_184199734.1">
    <property type="nucleotide sequence ID" value="NZ_JACHGW010000003.1"/>
</dbReference>
<dbReference type="PANTHER" id="PTHR11877:SF46">
    <property type="entry name" value="TYPE III POLYKETIDE SYNTHASE A"/>
    <property type="match status" value="1"/>
</dbReference>
<dbReference type="InterPro" id="IPR001099">
    <property type="entry name" value="Chalcone/stilbene_synt_N"/>
</dbReference>
<dbReference type="InterPro" id="IPR012328">
    <property type="entry name" value="Chalcone/stilbene_synt_C"/>
</dbReference>
<proteinExistence type="inferred from homology"/>
<dbReference type="EMBL" id="JACHGW010000003">
    <property type="protein sequence ID" value="MBB6051865.1"/>
    <property type="molecule type" value="Genomic_DNA"/>
</dbReference>
<comment type="similarity">
    <text evidence="1">Belongs to the thiolase-like superfamily. Chalcone/stilbene synthases family.</text>
</comment>
<feature type="domain" description="Chalcone/stilbene synthase N-terminal" evidence="4">
    <location>
        <begin position="7"/>
        <end position="218"/>
    </location>
</feature>
<organism evidence="6 7">
    <name type="scientific">Armatimonas rosea</name>
    <dbReference type="NCBI Taxonomy" id="685828"/>
    <lineage>
        <taxon>Bacteria</taxon>
        <taxon>Bacillati</taxon>
        <taxon>Armatimonadota</taxon>
        <taxon>Armatimonadia</taxon>
        <taxon>Armatimonadales</taxon>
        <taxon>Armatimonadaceae</taxon>
        <taxon>Armatimonas</taxon>
    </lineage>
</organism>
<dbReference type="AlphaFoldDB" id="A0A7W9ST18"/>
<protein>
    <submittedName>
        <fullName evidence="6">Putative naringenin-chalcone synthase</fullName>
    </submittedName>
</protein>
<evidence type="ECO:0000256" key="3">
    <source>
        <dbReference type="PIRSR" id="PIRSR000451-1"/>
    </source>
</evidence>
<dbReference type="Pfam" id="PF02797">
    <property type="entry name" value="Chal_sti_synt_C"/>
    <property type="match status" value="1"/>
</dbReference>
<dbReference type="GO" id="GO:0016747">
    <property type="term" value="F:acyltransferase activity, transferring groups other than amino-acyl groups"/>
    <property type="evidence" value="ECO:0007669"/>
    <property type="project" value="InterPro"/>
</dbReference>
<dbReference type="CDD" id="cd00831">
    <property type="entry name" value="CHS_like"/>
    <property type="match status" value="1"/>
</dbReference>
<accession>A0A7W9ST18</accession>
<dbReference type="Gene3D" id="3.40.47.10">
    <property type="match status" value="2"/>
</dbReference>
<reference evidence="6 7" key="1">
    <citation type="submission" date="2020-08" db="EMBL/GenBank/DDBJ databases">
        <title>Genomic Encyclopedia of Type Strains, Phase IV (KMG-IV): sequencing the most valuable type-strain genomes for metagenomic binning, comparative biology and taxonomic classification.</title>
        <authorList>
            <person name="Goeker M."/>
        </authorList>
    </citation>
    <scope>NUCLEOTIDE SEQUENCE [LARGE SCALE GENOMIC DNA]</scope>
    <source>
        <strain evidence="6 7">DSM 23562</strain>
    </source>
</reference>
<name>A0A7W9ST18_ARMRO</name>
<evidence type="ECO:0000259" key="4">
    <source>
        <dbReference type="Pfam" id="PF00195"/>
    </source>
</evidence>
<comment type="caution">
    <text evidence="6">The sequence shown here is derived from an EMBL/GenBank/DDBJ whole genome shotgun (WGS) entry which is preliminary data.</text>
</comment>
<gene>
    <name evidence="6" type="ORF">HNQ39_003675</name>
</gene>
<dbReference type="PIRSF" id="PIRSF000451">
    <property type="entry name" value="PKS_III"/>
    <property type="match status" value="1"/>
</dbReference>
<evidence type="ECO:0000256" key="2">
    <source>
        <dbReference type="ARBA" id="ARBA00022679"/>
    </source>
</evidence>
<dbReference type="InterPro" id="IPR016039">
    <property type="entry name" value="Thiolase-like"/>
</dbReference>
<evidence type="ECO:0000313" key="7">
    <source>
        <dbReference type="Proteomes" id="UP000520814"/>
    </source>
</evidence>
<evidence type="ECO:0000256" key="1">
    <source>
        <dbReference type="ARBA" id="ARBA00005531"/>
    </source>
</evidence>
<evidence type="ECO:0000313" key="6">
    <source>
        <dbReference type="EMBL" id="MBB6051865.1"/>
    </source>
</evidence>
<dbReference type="GO" id="GO:0030639">
    <property type="term" value="P:polyketide biosynthetic process"/>
    <property type="evidence" value="ECO:0007669"/>
    <property type="project" value="TreeGrafter"/>
</dbReference>
<dbReference type="InterPro" id="IPR011141">
    <property type="entry name" value="Polyketide_synthase_type-III"/>
</dbReference>